<dbReference type="AlphaFoldDB" id="A0A818LSZ0"/>
<dbReference type="EMBL" id="CAJNYT010003579">
    <property type="protein sequence ID" value="CAF3579595.1"/>
    <property type="molecule type" value="Genomic_DNA"/>
</dbReference>
<comment type="caution">
    <text evidence="2">The sequence shown here is derived from an EMBL/GenBank/DDBJ whole genome shotgun (WGS) entry which is preliminary data.</text>
</comment>
<feature type="region of interest" description="Disordered" evidence="1">
    <location>
        <begin position="1"/>
        <end position="28"/>
    </location>
</feature>
<evidence type="ECO:0000313" key="2">
    <source>
        <dbReference type="EMBL" id="CAF3579595.1"/>
    </source>
</evidence>
<dbReference type="Proteomes" id="UP000663848">
    <property type="component" value="Unassembled WGS sequence"/>
</dbReference>
<feature type="compositionally biased region" description="Polar residues" evidence="1">
    <location>
        <begin position="13"/>
        <end position="28"/>
    </location>
</feature>
<organism evidence="2 4">
    <name type="scientific">Rotaria socialis</name>
    <dbReference type="NCBI Taxonomy" id="392032"/>
    <lineage>
        <taxon>Eukaryota</taxon>
        <taxon>Metazoa</taxon>
        <taxon>Spiralia</taxon>
        <taxon>Gnathifera</taxon>
        <taxon>Rotifera</taxon>
        <taxon>Eurotatoria</taxon>
        <taxon>Bdelloidea</taxon>
        <taxon>Philodinida</taxon>
        <taxon>Philodinidae</taxon>
        <taxon>Rotaria</taxon>
    </lineage>
</organism>
<gene>
    <name evidence="2" type="ORF">GRG538_LOCUS21645</name>
    <name evidence="3" type="ORF">QYT958_LOCUS35383</name>
</gene>
<dbReference type="EMBL" id="CAJOBR010026774">
    <property type="protein sequence ID" value="CAF4972869.1"/>
    <property type="molecule type" value="Genomic_DNA"/>
</dbReference>
<protein>
    <submittedName>
        <fullName evidence="2">Uncharacterized protein</fullName>
    </submittedName>
</protein>
<name>A0A818LSZ0_9BILA</name>
<reference evidence="2" key="1">
    <citation type="submission" date="2021-02" db="EMBL/GenBank/DDBJ databases">
        <authorList>
            <person name="Nowell W R."/>
        </authorList>
    </citation>
    <scope>NUCLEOTIDE SEQUENCE</scope>
</reference>
<evidence type="ECO:0000313" key="4">
    <source>
        <dbReference type="Proteomes" id="UP000663872"/>
    </source>
</evidence>
<accession>A0A818LSZ0</accession>
<dbReference type="Proteomes" id="UP000663872">
    <property type="component" value="Unassembled WGS sequence"/>
</dbReference>
<sequence length="110" mass="12500">MNVLPKNQRSDIKNSPSTSTIGSSQLTDKLTTEDECQLLMKLYGDCKNSIIPIENYQEKLSSSRRTDSTMNQLLQIPSFSDENSDDSGHWLDQILAFIEQKNVNTSEQRD</sequence>
<proteinExistence type="predicted"/>
<evidence type="ECO:0000256" key="1">
    <source>
        <dbReference type="SAM" id="MobiDB-lite"/>
    </source>
</evidence>
<evidence type="ECO:0000313" key="3">
    <source>
        <dbReference type="EMBL" id="CAF4972869.1"/>
    </source>
</evidence>